<evidence type="ECO:0000313" key="4">
    <source>
        <dbReference type="Proteomes" id="UP000886851"/>
    </source>
</evidence>
<keyword evidence="1" id="KW-0812">Transmembrane</keyword>
<keyword evidence="1" id="KW-1133">Transmembrane helix</keyword>
<feature type="domain" description="Phosphatidic acid phosphatase type 2/haloperoxidase" evidence="2">
    <location>
        <begin position="114"/>
        <end position="230"/>
    </location>
</feature>
<protein>
    <submittedName>
        <fullName evidence="3">Phosphatase PAP2 family protein</fullName>
    </submittedName>
</protein>
<evidence type="ECO:0000259" key="2">
    <source>
        <dbReference type="SMART" id="SM00014"/>
    </source>
</evidence>
<dbReference type="Proteomes" id="UP000886851">
    <property type="component" value="Unassembled WGS sequence"/>
</dbReference>
<dbReference type="EMBL" id="DXCV01000031">
    <property type="protein sequence ID" value="HIY87804.1"/>
    <property type="molecule type" value="Genomic_DNA"/>
</dbReference>
<organism evidence="3 4">
    <name type="scientific">Candidatus Bacteroides pullicola</name>
    <dbReference type="NCBI Taxonomy" id="2838475"/>
    <lineage>
        <taxon>Bacteria</taxon>
        <taxon>Pseudomonadati</taxon>
        <taxon>Bacteroidota</taxon>
        <taxon>Bacteroidia</taxon>
        <taxon>Bacteroidales</taxon>
        <taxon>Bacteroidaceae</taxon>
        <taxon>Bacteroides</taxon>
    </lineage>
</organism>
<dbReference type="SMART" id="SM00014">
    <property type="entry name" value="acidPPc"/>
    <property type="match status" value="1"/>
</dbReference>
<feature type="transmembrane region" description="Helical" evidence="1">
    <location>
        <begin position="163"/>
        <end position="182"/>
    </location>
</feature>
<accession>A0A9D2CKP8</accession>
<dbReference type="PANTHER" id="PTHR14969:SF13">
    <property type="entry name" value="AT30094P"/>
    <property type="match status" value="1"/>
</dbReference>
<feature type="transmembrane region" description="Helical" evidence="1">
    <location>
        <begin position="248"/>
        <end position="268"/>
    </location>
</feature>
<name>A0A9D2CKP8_9BACE</name>
<keyword evidence="1" id="KW-0472">Membrane</keyword>
<gene>
    <name evidence="3" type="ORF">H9824_03740</name>
</gene>
<dbReference type="Pfam" id="PF01569">
    <property type="entry name" value="PAP2"/>
    <property type="match status" value="1"/>
</dbReference>
<proteinExistence type="predicted"/>
<dbReference type="CDD" id="cd03395">
    <property type="entry name" value="PAP2_like_4"/>
    <property type="match status" value="1"/>
</dbReference>
<reference evidence="3" key="2">
    <citation type="submission" date="2021-04" db="EMBL/GenBank/DDBJ databases">
        <authorList>
            <person name="Gilroy R."/>
        </authorList>
    </citation>
    <scope>NUCLEOTIDE SEQUENCE</scope>
    <source>
        <strain evidence="3">Gambia2-208</strain>
    </source>
</reference>
<reference evidence="3" key="1">
    <citation type="journal article" date="2021" name="PeerJ">
        <title>Extensive microbial diversity within the chicken gut microbiome revealed by metagenomics and culture.</title>
        <authorList>
            <person name="Gilroy R."/>
            <person name="Ravi A."/>
            <person name="Getino M."/>
            <person name="Pursley I."/>
            <person name="Horton D.L."/>
            <person name="Alikhan N.F."/>
            <person name="Baker D."/>
            <person name="Gharbi K."/>
            <person name="Hall N."/>
            <person name="Watson M."/>
            <person name="Adriaenssens E.M."/>
            <person name="Foster-Nyarko E."/>
            <person name="Jarju S."/>
            <person name="Secka A."/>
            <person name="Antonio M."/>
            <person name="Oren A."/>
            <person name="Chaudhuri R.R."/>
            <person name="La Ragione R."/>
            <person name="Hildebrand F."/>
            <person name="Pallen M.J."/>
        </authorList>
    </citation>
    <scope>NUCLEOTIDE SEQUENCE</scope>
    <source>
        <strain evidence="3">Gambia2-208</strain>
    </source>
</reference>
<sequence length="270" mass="30360">MILVCAALVYALYYALVLRRVGRFTPPRRPWAAFSVVALLAVVAFLPWVWGGQSLQLLQQWDAALLLAINGWHSPFADTFMYTYSGKVVWVPLYVSLAYLLFRNMPWRTALLCLVGVALTITLADQVGASLIRPWVERPRPSNAASPIVDMVHLVNGYRGGRYGFPSCHAANTFGLAFYLMFVFRQRGLTWLLMGWALLTCYSRAYLGVHYPGDLLTGAALGLLAAALCYALFRWVTRYKRPRHIRQLWVPVAVCGLTVAGMLVYAFIIY</sequence>
<feature type="transmembrane region" description="Helical" evidence="1">
    <location>
        <begin position="81"/>
        <end position="102"/>
    </location>
</feature>
<dbReference type="PANTHER" id="PTHR14969">
    <property type="entry name" value="SPHINGOSINE-1-PHOSPHATE PHOSPHOHYDROLASE"/>
    <property type="match status" value="1"/>
</dbReference>
<dbReference type="AlphaFoldDB" id="A0A9D2CKP8"/>
<feature type="transmembrane region" description="Helical" evidence="1">
    <location>
        <begin position="29"/>
        <end position="50"/>
    </location>
</feature>
<feature type="transmembrane region" description="Helical" evidence="1">
    <location>
        <begin position="215"/>
        <end position="236"/>
    </location>
</feature>
<dbReference type="SUPFAM" id="SSF48317">
    <property type="entry name" value="Acid phosphatase/Vanadium-dependent haloperoxidase"/>
    <property type="match status" value="1"/>
</dbReference>
<comment type="caution">
    <text evidence="3">The sequence shown here is derived from an EMBL/GenBank/DDBJ whole genome shotgun (WGS) entry which is preliminary data.</text>
</comment>
<dbReference type="Gene3D" id="1.20.144.10">
    <property type="entry name" value="Phosphatidic acid phosphatase type 2/haloperoxidase"/>
    <property type="match status" value="1"/>
</dbReference>
<dbReference type="InterPro" id="IPR036938">
    <property type="entry name" value="PAP2/HPO_sf"/>
</dbReference>
<evidence type="ECO:0000256" key="1">
    <source>
        <dbReference type="SAM" id="Phobius"/>
    </source>
</evidence>
<feature type="transmembrane region" description="Helical" evidence="1">
    <location>
        <begin position="189"/>
        <end position="209"/>
    </location>
</feature>
<dbReference type="InterPro" id="IPR000326">
    <property type="entry name" value="PAP2/HPO"/>
</dbReference>
<feature type="transmembrane region" description="Helical" evidence="1">
    <location>
        <begin position="109"/>
        <end position="132"/>
    </location>
</feature>
<evidence type="ECO:0000313" key="3">
    <source>
        <dbReference type="EMBL" id="HIY87804.1"/>
    </source>
</evidence>